<comment type="caution">
    <text evidence="2">The sequence shown here is derived from an EMBL/GenBank/DDBJ whole genome shotgun (WGS) entry which is preliminary data.</text>
</comment>
<dbReference type="AlphaFoldDB" id="A0A8H4R1X1"/>
<sequence>MGLIPPLPILPAPPFMARRAVRSSFCAVRPLPWSSSTSTTSPSASTLSSDSAVYVKFTPFLPVPELDLGFILCLASFSSGPAAFLLSLAWIIPLRVALGGTRRAARSPSGF</sequence>
<evidence type="ECO:0000313" key="2">
    <source>
        <dbReference type="EMBL" id="KAF4620859.1"/>
    </source>
</evidence>
<evidence type="ECO:0000256" key="1">
    <source>
        <dbReference type="SAM" id="Phobius"/>
    </source>
</evidence>
<gene>
    <name evidence="2" type="ORF">D9613_000185</name>
</gene>
<reference evidence="2 3" key="1">
    <citation type="submission" date="2019-12" db="EMBL/GenBank/DDBJ databases">
        <authorList>
            <person name="Floudas D."/>
            <person name="Bentzer J."/>
            <person name="Ahren D."/>
            <person name="Johansson T."/>
            <person name="Persson P."/>
            <person name="Tunlid A."/>
        </authorList>
    </citation>
    <scope>NUCLEOTIDE SEQUENCE [LARGE SCALE GENOMIC DNA]</scope>
    <source>
        <strain evidence="2 3">CBS 102.39</strain>
    </source>
</reference>
<protein>
    <submittedName>
        <fullName evidence="2">Uncharacterized protein</fullName>
    </submittedName>
</protein>
<keyword evidence="3" id="KW-1185">Reference proteome</keyword>
<dbReference type="EMBL" id="JAACJL010000015">
    <property type="protein sequence ID" value="KAF4620859.1"/>
    <property type="molecule type" value="Genomic_DNA"/>
</dbReference>
<proteinExistence type="predicted"/>
<keyword evidence="1" id="KW-1133">Transmembrane helix</keyword>
<keyword evidence="1" id="KW-0472">Membrane</keyword>
<organism evidence="2 3">
    <name type="scientific">Agrocybe pediades</name>
    <dbReference type="NCBI Taxonomy" id="84607"/>
    <lineage>
        <taxon>Eukaryota</taxon>
        <taxon>Fungi</taxon>
        <taxon>Dikarya</taxon>
        <taxon>Basidiomycota</taxon>
        <taxon>Agaricomycotina</taxon>
        <taxon>Agaricomycetes</taxon>
        <taxon>Agaricomycetidae</taxon>
        <taxon>Agaricales</taxon>
        <taxon>Agaricineae</taxon>
        <taxon>Strophariaceae</taxon>
        <taxon>Agrocybe</taxon>
    </lineage>
</organism>
<accession>A0A8H4R1X1</accession>
<name>A0A8H4R1X1_9AGAR</name>
<dbReference type="Proteomes" id="UP000521872">
    <property type="component" value="Unassembled WGS sequence"/>
</dbReference>
<feature type="transmembrane region" description="Helical" evidence="1">
    <location>
        <begin position="68"/>
        <end position="92"/>
    </location>
</feature>
<keyword evidence="1" id="KW-0812">Transmembrane</keyword>
<evidence type="ECO:0000313" key="3">
    <source>
        <dbReference type="Proteomes" id="UP000521872"/>
    </source>
</evidence>